<gene>
    <name evidence="4" type="ORF">MCHLO_12299</name>
</gene>
<sequence length="480" mass="54160">MPSTDYWRVAKYRPRWWFRRSHTRVGLVIVLLVLLFTVAVPIRGPAYFFLRQRIASLPQHNLDLPPPEGRNGRYVKFTVENRKVGWNNCLNERLMNAHLAYMSNSAYVFSDYLWAKEHYQFPPAPLLGASTPFPALLGGPVVGAPWTPTNSSTSPDQRHPRSISKGWWDYVWPPKRRRILNLAVLKPIIPGGGREAPGPAVFEFWRRLLSDAPESCVEIIKDESAPGAEHDDFGQVFDLYFFGGKGSLDLWPEFAASPVSTLLRPSEIVESAIESNLDAGVFVGAFSRFGRGRPTVSSSERNPFRHMLAVHPRRGDYLRHCAWLCSWGAGYYGWSQLDFLPDVANRRLPASDDPQREEKSLKMCLPGVEDLVRRAEEVKREWEASKIGGETLESVYLLTNESGPFLDELVAALYAAGWKTIATTQDLRLSLEQKDVSMAVDMEIARRAAVFVGNGWSSFTSNVIHQRLVSGKDPMSVRLL</sequence>
<dbReference type="Gene3D" id="3.40.50.11350">
    <property type="match status" value="1"/>
</dbReference>
<reference evidence="4" key="1">
    <citation type="submission" date="2014-09" db="EMBL/GenBank/DDBJ databases">
        <title>Genome sequence of the luminous mushroom Mycena chlorophos for searching fungal bioluminescence genes.</title>
        <authorList>
            <person name="Tanaka Y."/>
            <person name="Kasuga D."/>
            <person name="Oba Y."/>
            <person name="Hase S."/>
            <person name="Sato K."/>
            <person name="Oba Y."/>
            <person name="Sakakibara Y."/>
        </authorList>
    </citation>
    <scope>NUCLEOTIDE SEQUENCE</scope>
</reference>
<evidence type="ECO:0000313" key="5">
    <source>
        <dbReference type="Proteomes" id="UP000815677"/>
    </source>
</evidence>
<proteinExistence type="predicted"/>
<dbReference type="InterPro" id="IPR019378">
    <property type="entry name" value="GDP-Fuc_O-FucTrfase"/>
</dbReference>
<dbReference type="EMBL" id="DF849041">
    <property type="protein sequence ID" value="GAT55548.1"/>
    <property type="molecule type" value="Genomic_DNA"/>
</dbReference>
<dbReference type="Pfam" id="PF10250">
    <property type="entry name" value="O-FucT"/>
    <property type="match status" value="1"/>
</dbReference>
<evidence type="ECO:0000256" key="1">
    <source>
        <dbReference type="ARBA" id="ARBA00022679"/>
    </source>
</evidence>
<protein>
    <submittedName>
        <fullName evidence="4">Uncharacterized protein</fullName>
    </submittedName>
</protein>
<accession>A0ABQ0LWT3</accession>
<dbReference type="Proteomes" id="UP000815677">
    <property type="component" value="Unassembled WGS sequence"/>
</dbReference>
<evidence type="ECO:0000256" key="2">
    <source>
        <dbReference type="ARBA" id="ARBA00023253"/>
    </source>
</evidence>
<keyword evidence="2" id="KW-0294">Fucose metabolism</keyword>
<evidence type="ECO:0000256" key="3">
    <source>
        <dbReference type="ARBA" id="ARBA00023277"/>
    </source>
</evidence>
<keyword evidence="5" id="KW-1185">Reference proteome</keyword>
<dbReference type="CDD" id="cd11296">
    <property type="entry name" value="O-FucT_like"/>
    <property type="match status" value="1"/>
</dbReference>
<organism evidence="4 5">
    <name type="scientific">Mycena chlorophos</name>
    <name type="common">Agaric fungus</name>
    <name type="synonym">Agaricus chlorophos</name>
    <dbReference type="NCBI Taxonomy" id="658473"/>
    <lineage>
        <taxon>Eukaryota</taxon>
        <taxon>Fungi</taxon>
        <taxon>Dikarya</taxon>
        <taxon>Basidiomycota</taxon>
        <taxon>Agaricomycotina</taxon>
        <taxon>Agaricomycetes</taxon>
        <taxon>Agaricomycetidae</taxon>
        <taxon>Agaricales</taxon>
        <taxon>Marasmiineae</taxon>
        <taxon>Mycenaceae</taxon>
        <taxon>Mycena</taxon>
    </lineage>
</organism>
<evidence type="ECO:0000313" key="4">
    <source>
        <dbReference type="EMBL" id="GAT55548.1"/>
    </source>
</evidence>
<name>A0ABQ0LWT3_MYCCL</name>
<keyword evidence="1" id="KW-0808">Transferase</keyword>
<keyword evidence="3" id="KW-0119">Carbohydrate metabolism</keyword>